<proteinExistence type="predicted"/>
<gene>
    <name evidence="1" type="ORF">MNB_SV-14-924</name>
</gene>
<name>A0A1W1BGA0_9ZZZZ</name>
<accession>A0A1W1BGA0</accession>
<evidence type="ECO:0000313" key="1">
    <source>
        <dbReference type="EMBL" id="SFV52511.1"/>
    </source>
</evidence>
<protein>
    <submittedName>
        <fullName evidence="1">Uncharacterized protein</fullName>
    </submittedName>
</protein>
<dbReference type="AlphaFoldDB" id="A0A1W1BGA0"/>
<dbReference type="EMBL" id="FPHN01000008">
    <property type="protein sequence ID" value="SFV52511.1"/>
    <property type="molecule type" value="Genomic_DNA"/>
</dbReference>
<organism evidence="1">
    <name type="scientific">hydrothermal vent metagenome</name>
    <dbReference type="NCBI Taxonomy" id="652676"/>
    <lineage>
        <taxon>unclassified sequences</taxon>
        <taxon>metagenomes</taxon>
        <taxon>ecological metagenomes</taxon>
    </lineage>
</organism>
<reference evidence="1" key="1">
    <citation type="submission" date="2016-10" db="EMBL/GenBank/DDBJ databases">
        <authorList>
            <person name="de Groot N.N."/>
        </authorList>
    </citation>
    <scope>NUCLEOTIDE SEQUENCE</scope>
</reference>
<sequence>MLYINDNKKEIWFVEFKSSNKKRLEAYKEKIKLRKKIFAGLFLVYEIFCEKSCDYKEYSKFYFIVYNKEKIENSEDYLLDVFDDLSERSIEFGLEDLKPQFVKDIFTEDCMELKKLFKNRFNIEFIKEKN</sequence>